<proteinExistence type="predicted"/>
<evidence type="ECO:0000313" key="2">
    <source>
        <dbReference type="EMBL" id="PWB69106.1"/>
    </source>
</evidence>
<comment type="caution">
    <text evidence="2">The sequence shown here is derived from an EMBL/GenBank/DDBJ whole genome shotgun (WGS) entry which is preliminary data.</text>
</comment>
<gene>
    <name evidence="2" type="ORF">C3F09_10595</name>
</gene>
<organism evidence="2 3">
    <name type="scientific">candidate division GN15 bacterium</name>
    <dbReference type="NCBI Taxonomy" id="2072418"/>
    <lineage>
        <taxon>Bacteria</taxon>
        <taxon>candidate division GN15</taxon>
    </lineage>
</organism>
<dbReference type="AlphaFoldDB" id="A0A855X3D9"/>
<reference evidence="2 3" key="1">
    <citation type="journal article" date="2018" name="ISME J.">
        <title>A methanotrophic archaeon couples anaerobic oxidation of methane to Fe(III) reduction.</title>
        <authorList>
            <person name="Cai C."/>
            <person name="Leu A.O."/>
            <person name="Xie G.J."/>
            <person name="Guo J."/>
            <person name="Feng Y."/>
            <person name="Zhao J.X."/>
            <person name="Tyson G.W."/>
            <person name="Yuan Z."/>
            <person name="Hu S."/>
        </authorList>
    </citation>
    <scope>NUCLEOTIDE SEQUENCE [LARGE SCALE GENOMIC DNA]</scope>
    <source>
        <strain evidence="2">FeB_12</strain>
    </source>
</reference>
<feature type="non-terminal residue" evidence="2">
    <location>
        <position position="90"/>
    </location>
</feature>
<sequence>MKSSVLSAGLYFGSLLVSGFCLAQEPTAGIDPEALIRQIVQVDSEQRAKLKDVVFDAEYVEGETKGDGRFEEKLRFMKRIWIKYFPDTAW</sequence>
<accession>A0A855X3D9</accession>
<evidence type="ECO:0000256" key="1">
    <source>
        <dbReference type="SAM" id="SignalP"/>
    </source>
</evidence>
<dbReference type="EMBL" id="PQAP01000178">
    <property type="protein sequence ID" value="PWB69106.1"/>
    <property type="molecule type" value="Genomic_DNA"/>
</dbReference>
<evidence type="ECO:0000313" key="3">
    <source>
        <dbReference type="Proteomes" id="UP000250918"/>
    </source>
</evidence>
<protein>
    <recommendedName>
        <fullName evidence="4">Nuclear transport factor 2 family protein</fullName>
    </recommendedName>
</protein>
<name>A0A855X3D9_9BACT</name>
<evidence type="ECO:0008006" key="4">
    <source>
        <dbReference type="Google" id="ProtNLM"/>
    </source>
</evidence>
<feature type="signal peptide" evidence="1">
    <location>
        <begin position="1"/>
        <end position="23"/>
    </location>
</feature>
<feature type="chain" id="PRO_5032773254" description="Nuclear transport factor 2 family protein" evidence="1">
    <location>
        <begin position="24"/>
        <end position="90"/>
    </location>
</feature>
<dbReference type="Proteomes" id="UP000250918">
    <property type="component" value="Unassembled WGS sequence"/>
</dbReference>
<keyword evidence="1" id="KW-0732">Signal</keyword>